<keyword evidence="2" id="KW-1185">Reference proteome</keyword>
<proteinExistence type="predicted"/>
<gene>
    <name evidence="1" type="ORF">MSG28_007622</name>
</gene>
<accession>A0ACC0JYM8</accession>
<dbReference type="EMBL" id="CM046112">
    <property type="protein sequence ID" value="KAI8429053.1"/>
    <property type="molecule type" value="Genomic_DNA"/>
</dbReference>
<comment type="caution">
    <text evidence="1">The sequence shown here is derived from an EMBL/GenBank/DDBJ whole genome shotgun (WGS) entry which is preliminary data.</text>
</comment>
<evidence type="ECO:0000313" key="1">
    <source>
        <dbReference type="EMBL" id="KAI8429053.1"/>
    </source>
</evidence>
<sequence length="604" mass="63404">MWFQIAALCLLAVAYAHPVAVSHTSRIDHHGHLGHLSHGGHLGYLGHLGHVGHLGHAGLSHGWGVHHGTGLAHAHPDYSFAYSVSDPHTGDHKSQHESRHGDAVHGAYSLVEPDGNVRKVEYSADAHRGILNSKVLEILVVIALTLKSVCAYHDPDLNYHLNQLQSAPNCDNGHGGAGPGYSYLPPVVQLTTSGVKTAAAPYVSQQIVSAPAYQVSASNGYQAGTAYQSGASYQSGAAYQVAVPNIHQLAPAYQTSSLVSHGNTAPQQSYSAQREVHGYATSAGLSSAASSGRTVTPVATYAQAPIIAKVTAAPLIARFSLAAPKNDYVVQNLLSQQASYATGSASRASLTSYSSEQAGPVVSQVYAAPSAGYATSPNLRQQSPQLFEPSRYTAVTAQSAGAQYSQIGPISGLTPVAQVAPQYRAPAVAQYQTASVSHVSAPAVAQYTAPTVAQYAGSVAQYAAPAVTQYAAPAVAQHSGQSVAYSTSSIAHHSGASTLQYAVAPVAVTHNVAVAAPARIAHVKNAHTEFLENYDAHPRYAYEYAVNDPHTGDIKHQKEQRDGEVVKGQYSLVEPDGSVRTVDYVADWETGFHANVHNSRDGQH</sequence>
<organism evidence="1 2">
    <name type="scientific">Choristoneura fumiferana</name>
    <name type="common">Spruce budworm moth</name>
    <name type="synonym">Archips fumiferana</name>
    <dbReference type="NCBI Taxonomy" id="7141"/>
    <lineage>
        <taxon>Eukaryota</taxon>
        <taxon>Metazoa</taxon>
        <taxon>Ecdysozoa</taxon>
        <taxon>Arthropoda</taxon>
        <taxon>Hexapoda</taxon>
        <taxon>Insecta</taxon>
        <taxon>Pterygota</taxon>
        <taxon>Neoptera</taxon>
        <taxon>Endopterygota</taxon>
        <taxon>Lepidoptera</taxon>
        <taxon>Glossata</taxon>
        <taxon>Ditrysia</taxon>
        <taxon>Tortricoidea</taxon>
        <taxon>Tortricidae</taxon>
        <taxon>Tortricinae</taxon>
        <taxon>Choristoneura</taxon>
    </lineage>
</organism>
<name>A0ACC0JYM8_CHOFU</name>
<evidence type="ECO:0000313" key="2">
    <source>
        <dbReference type="Proteomes" id="UP001064048"/>
    </source>
</evidence>
<dbReference type="Proteomes" id="UP001064048">
    <property type="component" value="Chromosome 12"/>
</dbReference>
<protein>
    <submittedName>
        <fullName evidence="1">Uncharacterized protein</fullName>
    </submittedName>
</protein>
<reference evidence="1 2" key="1">
    <citation type="journal article" date="2022" name="Genome Biol. Evol.">
        <title>The Spruce Budworm Genome: Reconstructing the Evolutionary History of Antifreeze Proteins.</title>
        <authorList>
            <person name="Beliveau C."/>
            <person name="Gagne P."/>
            <person name="Picq S."/>
            <person name="Vernygora O."/>
            <person name="Keeling C.I."/>
            <person name="Pinkney K."/>
            <person name="Doucet D."/>
            <person name="Wen F."/>
            <person name="Johnston J.S."/>
            <person name="Maaroufi H."/>
            <person name="Boyle B."/>
            <person name="Laroche J."/>
            <person name="Dewar K."/>
            <person name="Juretic N."/>
            <person name="Blackburn G."/>
            <person name="Nisole A."/>
            <person name="Brunet B."/>
            <person name="Brandao M."/>
            <person name="Lumley L."/>
            <person name="Duan J."/>
            <person name="Quan G."/>
            <person name="Lucarotti C.J."/>
            <person name="Roe A.D."/>
            <person name="Sperling F.A.H."/>
            <person name="Levesque R.C."/>
            <person name="Cusson M."/>
        </authorList>
    </citation>
    <scope>NUCLEOTIDE SEQUENCE [LARGE SCALE GENOMIC DNA]</scope>
    <source>
        <strain evidence="1">Glfc:IPQL:Cfum</strain>
    </source>
</reference>